<feature type="domain" description="Ketopantoate reductase C-terminal" evidence="13">
    <location>
        <begin position="175"/>
        <end position="297"/>
    </location>
</feature>
<gene>
    <name evidence="14" type="ORF">ACFQWG_05780</name>
</gene>
<evidence type="ECO:0000256" key="4">
    <source>
        <dbReference type="ARBA" id="ARBA00013014"/>
    </source>
</evidence>
<dbReference type="NCBIfam" id="TIGR00745">
    <property type="entry name" value="apbA_panE"/>
    <property type="match status" value="1"/>
</dbReference>
<sequence>MTQPEARGLAAVVGAGAIGLAVASALLRAGRQVIVCGGRAPVHRIEIAEDGAASTWPVAYTDDPSDIAGVDTVVLAVKAHQTDSAAEWLRASSGPSTTVLVAQNGIEHRQRVAPHAGESRIVPAVIYLNVERVEPGRAILRRVGTRDLAIPDDAAGRTIAAELEAGGMRVALEGDFATAAWRKLLVNITANPLTALTGRRAEVIRDPAVGGLARRIMDEALAVARAEGAALTPDDVGAAMDWLLHVPDGATTSMRQDRLAGRPLEYDALTGAVVRAAGRHGLDVPVNRMILALIAAIRPEREAGR</sequence>
<dbReference type="InterPro" id="IPR013752">
    <property type="entry name" value="KPA_reductase"/>
</dbReference>
<evidence type="ECO:0000259" key="12">
    <source>
        <dbReference type="Pfam" id="PF02558"/>
    </source>
</evidence>
<dbReference type="Pfam" id="PF08546">
    <property type="entry name" value="ApbA_C"/>
    <property type="match status" value="1"/>
</dbReference>
<dbReference type="InterPro" id="IPR013332">
    <property type="entry name" value="KPR_N"/>
</dbReference>
<dbReference type="InterPro" id="IPR050838">
    <property type="entry name" value="Ketopantoate_reductase"/>
</dbReference>
<keyword evidence="6 11" id="KW-0566">Pantothenate biosynthesis</keyword>
<keyword evidence="7 11" id="KW-0521">NADP</keyword>
<dbReference type="Gene3D" id="3.40.50.720">
    <property type="entry name" value="NAD(P)-binding Rossmann-like Domain"/>
    <property type="match status" value="1"/>
</dbReference>
<evidence type="ECO:0000256" key="3">
    <source>
        <dbReference type="ARBA" id="ARBA00007870"/>
    </source>
</evidence>
<dbReference type="SUPFAM" id="SSF51735">
    <property type="entry name" value="NAD(P)-binding Rossmann-fold domains"/>
    <property type="match status" value="1"/>
</dbReference>
<keyword evidence="15" id="KW-1185">Reference proteome</keyword>
<evidence type="ECO:0000256" key="2">
    <source>
        <dbReference type="ARBA" id="ARBA00004994"/>
    </source>
</evidence>
<dbReference type="InterPro" id="IPR013328">
    <property type="entry name" value="6PGD_dom2"/>
</dbReference>
<dbReference type="PANTHER" id="PTHR43765">
    <property type="entry name" value="2-DEHYDROPANTOATE 2-REDUCTASE-RELATED"/>
    <property type="match status" value="1"/>
</dbReference>
<evidence type="ECO:0000256" key="10">
    <source>
        <dbReference type="ARBA" id="ARBA00048793"/>
    </source>
</evidence>
<evidence type="ECO:0000259" key="13">
    <source>
        <dbReference type="Pfam" id="PF08546"/>
    </source>
</evidence>
<dbReference type="EC" id="1.1.1.169" evidence="4 11"/>
<accession>A0ABW2SLF5</accession>
<dbReference type="EMBL" id="JBHTEF010000001">
    <property type="protein sequence ID" value="MFC7580714.1"/>
    <property type="molecule type" value="Genomic_DNA"/>
</dbReference>
<evidence type="ECO:0000256" key="1">
    <source>
        <dbReference type="ARBA" id="ARBA00002919"/>
    </source>
</evidence>
<dbReference type="PANTHER" id="PTHR43765:SF2">
    <property type="entry name" value="2-DEHYDROPANTOATE 2-REDUCTASE"/>
    <property type="match status" value="1"/>
</dbReference>
<proteinExistence type="inferred from homology"/>
<dbReference type="RefSeq" id="WP_380976249.1">
    <property type="nucleotide sequence ID" value="NZ_JBHTEF010000001.1"/>
</dbReference>
<dbReference type="Pfam" id="PF02558">
    <property type="entry name" value="ApbA"/>
    <property type="match status" value="1"/>
</dbReference>
<dbReference type="GO" id="GO:0008677">
    <property type="term" value="F:2-dehydropantoate 2-reductase activity"/>
    <property type="evidence" value="ECO:0007669"/>
    <property type="project" value="UniProtKB-EC"/>
</dbReference>
<reference evidence="15" key="1">
    <citation type="journal article" date="2019" name="Int. J. Syst. Evol. Microbiol.">
        <title>The Global Catalogue of Microorganisms (GCM) 10K type strain sequencing project: providing services to taxonomists for standard genome sequencing and annotation.</title>
        <authorList>
            <consortium name="The Broad Institute Genomics Platform"/>
            <consortium name="The Broad Institute Genome Sequencing Center for Infectious Disease"/>
            <person name="Wu L."/>
            <person name="Ma J."/>
        </authorList>
    </citation>
    <scope>NUCLEOTIDE SEQUENCE [LARGE SCALE GENOMIC DNA]</scope>
    <source>
        <strain evidence="15">CCUG 56698</strain>
    </source>
</reference>
<feature type="domain" description="Ketopantoate reductase N-terminal" evidence="12">
    <location>
        <begin position="11"/>
        <end position="142"/>
    </location>
</feature>
<evidence type="ECO:0000256" key="6">
    <source>
        <dbReference type="ARBA" id="ARBA00022655"/>
    </source>
</evidence>
<keyword evidence="8 11" id="KW-0560">Oxidoreductase</keyword>
<comment type="pathway">
    <text evidence="2 11">Cofactor biosynthesis; (R)-pantothenate biosynthesis; (R)-pantoate from 3-methyl-2-oxobutanoate: step 2/2.</text>
</comment>
<comment type="similarity">
    <text evidence="3 11">Belongs to the ketopantoate reductase family.</text>
</comment>
<name>A0ABW2SLF5_9ACTO</name>
<dbReference type="NCBIfam" id="NF005091">
    <property type="entry name" value="PRK06522.2-2"/>
    <property type="match status" value="1"/>
</dbReference>
<evidence type="ECO:0000256" key="5">
    <source>
        <dbReference type="ARBA" id="ARBA00019465"/>
    </source>
</evidence>
<organism evidence="14 15">
    <name type="scientific">Schaalia naturae</name>
    <dbReference type="NCBI Taxonomy" id="635203"/>
    <lineage>
        <taxon>Bacteria</taxon>
        <taxon>Bacillati</taxon>
        <taxon>Actinomycetota</taxon>
        <taxon>Actinomycetes</taxon>
        <taxon>Actinomycetales</taxon>
        <taxon>Actinomycetaceae</taxon>
        <taxon>Schaalia</taxon>
    </lineage>
</organism>
<dbReference type="InterPro" id="IPR003710">
    <property type="entry name" value="ApbA"/>
</dbReference>
<dbReference type="Gene3D" id="1.10.1040.10">
    <property type="entry name" value="N-(1-d-carboxylethyl)-l-norvaline Dehydrogenase, domain 2"/>
    <property type="match status" value="1"/>
</dbReference>
<dbReference type="InterPro" id="IPR008927">
    <property type="entry name" value="6-PGluconate_DH-like_C_sf"/>
</dbReference>
<dbReference type="InterPro" id="IPR036291">
    <property type="entry name" value="NAD(P)-bd_dom_sf"/>
</dbReference>
<evidence type="ECO:0000256" key="9">
    <source>
        <dbReference type="ARBA" id="ARBA00032024"/>
    </source>
</evidence>
<evidence type="ECO:0000256" key="7">
    <source>
        <dbReference type="ARBA" id="ARBA00022857"/>
    </source>
</evidence>
<evidence type="ECO:0000256" key="8">
    <source>
        <dbReference type="ARBA" id="ARBA00023002"/>
    </source>
</evidence>
<comment type="caution">
    <text evidence="14">The sequence shown here is derived from an EMBL/GenBank/DDBJ whole genome shotgun (WGS) entry which is preliminary data.</text>
</comment>
<dbReference type="Proteomes" id="UP001596527">
    <property type="component" value="Unassembled WGS sequence"/>
</dbReference>
<evidence type="ECO:0000313" key="15">
    <source>
        <dbReference type="Proteomes" id="UP001596527"/>
    </source>
</evidence>
<evidence type="ECO:0000313" key="14">
    <source>
        <dbReference type="EMBL" id="MFC7580714.1"/>
    </source>
</evidence>
<evidence type="ECO:0000256" key="11">
    <source>
        <dbReference type="RuleBase" id="RU362068"/>
    </source>
</evidence>
<protein>
    <recommendedName>
        <fullName evidence="5 11">2-dehydropantoate 2-reductase</fullName>
        <ecNumber evidence="4 11">1.1.1.169</ecNumber>
    </recommendedName>
    <alternativeName>
        <fullName evidence="9 11">Ketopantoate reductase</fullName>
    </alternativeName>
</protein>
<dbReference type="SUPFAM" id="SSF48179">
    <property type="entry name" value="6-phosphogluconate dehydrogenase C-terminal domain-like"/>
    <property type="match status" value="1"/>
</dbReference>
<comment type="catalytic activity">
    <reaction evidence="10 11">
        <text>(R)-pantoate + NADP(+) = 2-dehydropantoate + NADPH + H(+)</text>
        <dbReference type="Rhea" id="RHEA:16233"/>
        <dbReference type="ChEBI" id="CHEBI:11561"/>
        <dbReference type="ChEBI" id="CHEBI:15378"/>
        <dbReference type="ChEBI" id="CHEBI:15980"/>
        <dbReference type="ChEBI" id="CHEBI:57783"/>
        <dbReference type="ChEBI" id="CHEBI:58349"/>
        <dbReference type="EC" id="1.1.1.169"/>
    </reaction>
</comment>
<comment type="function">
    <text evidence="1 11">Catalyzes the NADPH-dependent reduction of ketopantoate into pantoic acid.</text>
</comment>